<feature type="transmembrane region" description="Helical" evidence="1">
    <location>
        <begin position="240"/>
        <end position="259"/>
    </location>
</feature>
<dbReference type="Pfam" id="PF03616">
    <property type="entry name" value="Glt_symporter"/>
    <property type="match status" value="1"/>
</dbReference>
<feature type="transmembrane region" description="Helical" evidence="1">
    <location>
        <begin position="88"/>
        <end position="112"/>
    </location>
</feature>
<reference evidence="3 4" key="1">
    <citation type="submission" date="2019-04" db="EMBL/GenBank/DDBJ databases">
        <title>Taxonomy of novel Haliea sp. from mangrove soil of West Coast of India.</title>
        <authorList>
            <person name="Verma A."/>
            <person name="Kumar P."/>
            <person name="Krishnamurthi S."/>
        </authorList>
    </citation>
    <scope>NUCLEOTIDE SEQUENCE [LARGE SCALE GENOMIC DNA]</scope>
    <source>
        <strain evidence="3 4">SAOS-164</strain>
    </source>
</reference>
<keyword evidence="4" id="KW-1185">Reference proteome</keyword>
<keyword evidence="1" id="KW-0997">Cell inner membrane</keyword>
<evidence type="ECO:0000256" key="1">
    <source>
        <dbReference type="HAMAP-Rule" id="MF_02062"/>
    </source>
</evidence>
<keyword evidence="1" id="KW-0813">Transport</keyword>
<comment type="caution">
    <text evidence="3">The sequence shown here is derived from an EMBL/GenBank/DDBJ whole genome shotgun (WGS) entry which is preliminary data.</text>
</comment>
<feature type="transmembrane region" description="Helical" evidence="1">
    <location>
        <begin position="153"/>
        <end position="177"/>
    </location>
</feature>
<keyword evidence="1" id="KW-0769">Symport</keyword>
<keyword evidence="1" id="KW-0812">Transmembrane</keyword>
<comment type="function">
    <text evidence="1">Catalyzes the sodium-dependent transport of glutamate.</text>
</comment>
<name>A0A4Z0M319_9GAMM</name>
<protein>
    <recommendedName>
        <fullName evidence="1 2">Sodium/glutamate symporter</fullName>
    </recommendedName>
</protein>
<dbReference type="OrthoDB" id="4921038at2"/>
<feature type="transmembrane region" description="Helical" evidence="1">
    <location>
        <begin position="299"/>
        <end position="322"/>
    </location>
</feature>
<evidence type="ECO:0000256" key="2">
    <source>
        <dbReference type="NCBIfam" id="TIGR00210"/>
    </source>
</evidence>
<dbReference type="InterPro" id="IPR004445">
    <property type="entry name" value="GltS"/>
</dbReference>
<dbReference type="Proteomes" id="UP000298050">
    <property type="component" value="Unassembled WGS sequence"/>
</dbReference>
<feature type="transmembrane region" description="Helical" evidence="1">
    <location>
        <begin position="58"/>
        <end position="76"/>
    </location>
</feature>
<dbReference type="AlphaFoldDB" id="A0A4Z0M319"/>
<dbReference type="EMBL" id="SRLE01000007">
    <property type="protein sequence ID" value="TGD73685.1"/>
    <property type="molecule type" value="Genomic_DNA"/>
</dbReference>
<comment type="subcellular location">
    <subcellularLocation>
        <location evidence="1">Cell inner membrane</location>
        <topology evidence="1">Multi-pass membrane protein</topology>
    </subcellularLocation>
</comment>
<dbReference type="GO" id="GO:0005886">
    <property type="term" value="C:plasma membrane"/>
    <property type="evidence" value="ECO:0007669"/>
    <property type="project" value="UniProtKB-SubCell"/>
</dbReference>
<keyword evidence="1" id="KW-0406">Ion transport</keyword>
<feature type="transmembrane region" description="Helical" evidence="1">
    <location>
        <begin position="271"/>
        <end position="293"/>
    </location>
</feature>
<keyword evidence="1" id="KW-0915">Sodium</keyword>
<feature type="transmembrane region" description="Helical" evidence="1">
    <location>
        <begin position="31"/>
        <end position="52"/>
    </location>
</feature>
<feature type="transmembrane region" description="Helical" evidence="1">
    <location>
        <begin position="6"/>
        <end position="24"/>
    </location>
</feature>
<dbReference type="PANTHER" id="PTHR36178:SF1">
    <property type="entry name" value="SODIUM_GLUTAMATE SYMPORTER"/>
    <property type="match status" value="1"/>
</dbReference>
<gene>
    <name evidence="1 3" type="primary">gltS</name>
    <name evidence="3" type="ORF">E4634_11510</name>
</gene>
<dbReference type="GO" id="GO:0015501">
    <property type="term" value="F:glutamate:sodium symporter activity"/>
    <property type="evidence" value="ECO:0007669"/>
    <property type="project" value="UniProtKB-UniRule"/>
</dbReference>
<keyword evidence="1" id="KW-1133">Transmembrane helix</keyword>
<organism evidence="3 4">
    <name type="scientific">Mangrovimicrobium sediminis</name>
    <dbReference type="NCBI Taxonomy" id="2562682"/>
    <lineage>
        <taxon>Bacteria</taxon>
        <taxon>Pseudomonadati</taxon>
        <taxon>Pseudomonadota</taxon>
        <taxon>Gammaproteobacteria</taxon>
        <taxon>Cellvibrionales</taxon>
        <taxon>Halieaceae</taxon>
        <taxon>Mangrovimicrobium</taxon>
    </lineage>
</organism>
<feature type="transmembrane region" description="Helical" evidence="1">
    <location>
        <begin position="329"/>
        <end position="350"/>
    </location>
</feature>
<accession>A0A4Z0M319</accession>
<dbReference type="GO" id="GO:0015813">
    <property type="term" value="P:L-glutamate transmembrane transport"/>
    <property type="evidence" value="ECO:0007669"/>
    <property type="project" value="UniProtKB-UniRule"/>
</dbReference>
<keyword evidence="1" id="KW-0739">Sodium transport</keyword>
<keyword evidence="1" id="KW-0029">Amino-acid transport</keyword>
<feature type="transmembrane region" description="Helical" evidence="1">
    <location>
        <begin position="370"/>
        <end position="390"/>
    </location>
</feature>
<comment type="similarity">
    <text evidence="1">Belongs to the glutamate:Na(+) symporter (ESS) (TC 2.A.27) family.</text>
</comment>
<evidence type="ECO:0000313" key="3">
    <source>
        <dbReference type="EMBL" id="TGD73685.1"/>
    </source>
</evidence>
<sequence length="394" mass="41681">MDMLSMSIGVLFIGMYLNSRFGFLKRNYIPPAVTGGLVFSVISTLLFLTWQVEFDFDMRFRDLLLLVFFSTVGLSARISQLTNGGRALLYMVAVAAAFLIIQNIVGVGFAYVMDAPLGYGLMAGSISLAGGHGTAAAWAVEAESVGLVRAGEIGLVFATFGLVSGGLLGGPIARLLIGRNDLPTPGKESRDTAPEVADGPVRAGVFADYPLFPVLRALLILALCVSLGDMVNRALADSGLKLPGFLTSMFVAIALTNLGEAFGHPSDLRTIGGFGGVSLHLFLTMSMMTMQLWHLSSLFVPVVLLLALQVLVMTLFATYVVFRVMGADYDAAVLAAGFTGLGLGATPVAIANIEAVTEHYGPSPKSFLVIPLVGAFLIDLLNAGVIKLFIKLIY</sequence>
<dbReference type="HAMAP" id="MF_02062">
    <property type="entry name" value="GltS"/>
    <property type="match status" value="1"/>
</dbReference>
<keyword evidence="1" id="KW-1003">Cell membrane</keyword>
<dbReference type="NCBIfam" id="TIGR00210">
    <property type="entry name" value="gltS"/>
    <property type="match status" value="1"/>
</dbReference>
<proteinExistence type="inferred from homology"/>
<dbReference type="PANTHER" id="PTHR36178">
    <property type="entry name" value="SLR0625 PROTEIN"/>
    <property type="match status" value="1"/>
</dbReference>
<evidence type="ECO:0000313" key="4">
    <source>
        <dbReference type="Proteomes" id="UP000298050"/>
    </source>
</evidence>
<feature type="transmembrane region" description="Helical" evidence="1">
    <location>
        <begin position="209"/>
        <end position="228"/>
    </location>
</feature>
<keyword evidence="1" id="KW-0472">Membrane</keyword>